<reference evidence="1" key="1">
    <citation type="submission" date="2023-07" db="EMBL/GenBank/DDBJ databases">
        <authorList>
            <person name="Kim M.K."/>
        </authorList>
    </citation>
    <scope>NUCLEOTIDE SEQUENCE</scope>
    <source>
        <strain evidence="1">M29</strain>
    </source>
</reference>
<sequence>MEYIEIIKILRSSFLSEWMESKHTQNIDTIFFDEQFDFEGILSSVNRSINSSKNRHLEERYQRIILHSLARQFANILLQHTFNNDVVTRQDIVFAQKELKSKGGGCSIHPCSR</sequence>
<dbReference type="Proteomes" id="UP001167796">
    <property type="component" value="Unassembled WGS sequence"/>
</dbReference>
<keyword evidence="2" id="KW-1185">Reference proteome</keyword>
<organism evidence="1 2">
    <name type="scientific">Hymenobacter mellowenesis</name>
    <dbReference type="NCBI Taxonomy" id="3063995"/>
    <lineage>
        <taxon>Bacteria</taxon>
        <taxon>Pseudomonadati</taxon>
        <taxon>Bacteroidota</taxon>
        <taxon>Cytophagia</taxon>
        <taxon>Cytophagales</taxon>
        <taxon>Hymenobacteraceae</taxon>
        <taxon>Hymenobacter</taxon>
    </lineage>
</organism>
<proteinExistence type="predicted"/>
<dbReference type="EMBL" id="JAUQSX010000001">
    <property type="protein sequence ID" value="MDO7844890.1"/>
    <property type="molecule type" value="Genomic_DNA"/>
</dbReference>
<protein>
    <recommendedName>
        <fullName evidence="3">Clp ATPase C-terminal domain-containing protein</fullName>
    </recommendedName>
</protein>
<evidence type="ECO:0000313" key="2">
    <source>
        <dbReference type="Proteomes" id="UP001167796"/>
    </source>
</evidence>
<evidence type="ECO:0000313" key="1">
    <source>
        <dbReference type="EMBL" id="MDO7844890.1"/>
    </source>
</evidence>
<evidence type="ECO:0008006" key="3">
    <source>
        <dbReference type="Google" id="ProtNLM"/>
    </source>
</evidence>
<name>A0ABT9A4X9_9BACT</name>
<dbReference type="RefSeq" id="WP_305009564.1">
    <property type="nucleotide sequence ID" value="NZ_JAUQSX010000001.1"/>
</dbReference>
<accession>A0ABT9A4X9</accession>
<comment type="caution">
    <text evidence="1">The sequence shown here is derived from an EMBL/GenBank/DDBJ whole genome shotgun (WGS) entry which is preliminary data.</text>
</comment>
<gene>
    <name evidence="1" type="ORF">Q5H92_00865</name>
</gene>